<reference evidence="2" key="2">
    <citation type="journal article" date="2017" name="Nat. Plants">
        <title>The Aegilops tauschii genome reveals multiple impacts of transposons.</title>
        <authorList>
            <person name="Zhao G."/>
            <person name="Zou C."/>
            <person name="Li K."/>
            <person name="Wang K."/>
            <person name="Li T."/>
            <person name="Gao L."/>
            <person name="Zhang X."/>
            <person name="Wang H."/>
            <person name="Yang Z."/>
            <person name="Liu X."/>
            <person name="Jiang W."/>
            <person name="Mao L."/>
            <person name="Kong X."/>
            <person name="Jiao Y."/>
            <person name="Jia J."/>
        </authorList>
    </citation>
    <scope>NUCLEOTIDE SEQUENCE [LARGE SCALE GENOMIC DNA]</scope>
    <source>
        <strain evidence="2">cv. AL8/78</strain>
    </source>
</reference>
<reference evidence="1" key="4">
    <citation type="submission" date="2019-03" db="UniProtKB">
        <authorList>
            <consortium name="EnsemblPlants"/>
        </authorList>
    </citation>
    <scope>IDENTIFICATION</scope>
</reference>
<dbReference type="Gramene" id="AET5Gv20476800.1">
    <property type="protein sequence ID" value="AET5Gv20476800.1"/>
    <property type="gene ID" value="AET5Gv20476800"/>
</dbReference>
<proteinExistence type="predicted"/>
<organism evidence="1 2">
    <name type="scientific">Aegilops tauschii subsp. strangulata</name>
    <name type="common">Goatgrass</name>
    <dbReference type="NCBI Taxonomy" id="200361"/>
    <lineage>
        <taxon>Eukaryota</taxon>
        <taxon>Viridiplantae</taxon>
        <taxon>Streptophyta</taxon>
        <taxon>Embryophyta</taxon>
        <taxon>Tracheophyta</taxon>
        <taxon>Spermatophyta</taxon>
        <taxon>Magnoliopsida</taxon>
        <taxon>Liliopsida</taxon>
        <taxon>Poales</taxon>
        <taxon>Poaceae</taxon>
        <taxon>BOP clade</taxon>
        <taxon>Pooideae</taxon>
        <taxon>Triticodae</taxon>
        <taxon>Triticeae</taxon>
        <taxon>Triticinae</taxon>
        <taxon>Aegilops</taxon>
    </lineage>
</organism>
<evidence type="ECO:0000313" key="2">
    <source>
        <dbReference type="Proteomes" id="UP000015105"/>
    </source>
</evidence>
<dbReference type="Proteomes" id="UP000015105">
    <property type="component" value="Chromosome 5D"/>
</dbReference>
<protein>
    <submittedName>
        <fullName evidence="1">Uncharacterized protein</fullName>
    </submittedName>
</protein>
<dbReference type="EnsemblPlants" id="AET5Gv20476800.1">
    <property type="protein sequence ID" value="AET5Gv20476800.1"/>
    <property type="gene ID" value="AET5Gv20476800"/>
</dbReference>
<reference evidence="2" key="1">
    <citation type="journal article" date="2014" name="Science">
        <title>Ancient hybridizations among the ancestral genomes of bread wheat.</title>
        <authorList>
            <consortium name="International Wheat Genome Sequencing Consortium,"/>
            <person name="Marcussen T."/>
            <person name="Sandve S.R."/>
            <person name="Heier L."/>
            <person name="Spannagl M."/>
            <person name="Pfeifer M."/>
            <person name="Jakobsen K.S."/>
            <person name="Wulff B.B."/>
            <person name="Steuernagel B."/>
            <person name="Mayer K.F."/>
            <person name="Olsen O.A."/>
        </authorList>
    </citation>
    <scope>NUCLEOTIDE SEQUENCE [LARGE SCALE GENOMIC DNA]</scope>
    <source>
        <strain evidence="2">cv. AL8/78</strain>
    </source>
</reference>
<keyword evidence="2" id="KW-1185">Reference proteome</keyword>
<sequence length="113" mass="12611">EQARSNQARARGGPGPRGITISALTWIRLVMGPHPTAQTLFLFFYLPPSSLPPSRSRRFPPSSHPLHTRTYALPWPPPPLLPAPPPRAFYGLCERTCARVDRARAEAYVLVCR</sequence>
<dbReference type="AlphaFoldDB" id="A0A453KQB3"/>
<name>A0A453KQB3_AEGTS</name>
<evidence type="ECO:0000313" key="1">
    <source>
        <dbReference type="EnsemblPlants" id="AET5Gv20476800.1"/>
    </source>
</evidence>
<reference evidence="1" key="3">
    <citation type="journal article" date="2017" name="Nature">
        <title>Genome sequence of the progenitor of the wheat D genome Aegilops tauschii.</title>
        <authorList>
            <person name="Luo M.C."/>
            <person name="Gu Y.Q."/>
            <person name="Puiu D."/>
            <person name="Wang H."/>
            <person name="Twardziok S.O."/>
            <person name="Deal K.R."/>
            <person name="Huo N."/>
            <person name="Zhu T."/>
            <person name="Wang L."/>
            <person name="Wang Y."/>
            <person name="McGuire P.E."/>
            <person name="Liu S."/>
            <person name="Long H."/>
            <person name="Ramasamy R.K."/>
            <person name="Rodriguez J.C."/>
            <person name="Van S.L."/>
            <person name="Yuan L."/>
            <person name="Wang Z."/>
            <person name="Xia Z."/>
            <person name="Xiao L."/>
            <person name="Anderson O.D."/>
            <person name="Ouyang S."/>
            <person name="Liang Y."/>
            <person name="Zimin A.V."/>
            <person name="Pertea G."/>
            <person name="Qi P."/>
            <person name="Bennetzen J.L."/>
            <person name="Dai X."/>
            <person name="Dawson M.W."/>
            <person name="Muller H.G."/>
            <person name="Kugler K."/>
            <person name="Rivarola-Duarte L."/>
            <person name="Spannagl M."/>
            <person name="Mayer K.F.X."/>
            <person name="Lu F.H."/>
            <person name="Bevan M.W."/>
            <person name="Leroy P."/>
            <person name="Li P."/>
            <person name="You F.M."/>
            <person name="Sun Q."/>
            <person name="Liu Z."/>
            <person name="Lyons E."/>
            <person name="Wicker T."/>
            <person name="Salzberg S.L."/>
            <person name="Devos K.M."/>
            <person name="Dvorak J."/>
        </authorList>
    </citation>
    <scope>NUCLEOTIDE SEQUENCE [LARGE SCALE GENOMIC DNA]</scope>
    <source>
        <strain evidence="1">cv. AL8/78</strain>
    </source>
</reference>
<reference evidence="1" key="5">
    <citation type="journal article" date="2021" name="G3 (Bethesda)">
        <title>Aegilops tauschii genome assembly Aet v5.0 features greater sequence contiguity and improved annotation.</title>
        <authorList>
            <person name="Wang L."/>
            <person name="Zhu T."/>
            <person name="Rodriguez J.C."/>
            <person name="Deal K.R."/>
            <person name="Dubcovsky J."/>
            <person name="McGuire P.E."/>
            <person name="Lux T."/>
            <person name="Spannagl M."/>
            <person name="Mayer K.F.X."/>
            <person name="Baldrich P."/>
            <person name="Meyers B.C."/>
            <person name="Huo N."/>
            <person name="Gu Y.Q."/>
            <person name="Zhou H."/>
            <person name="Devos K.M."/>
            <person name="Bennetzen J.L."/>
            <person name="Unver T."/>
            <person name="Budak H."/>
            <person name="Gulick P.J."/>
            <person name="Galiba G."/>
            <person name="Kalapos B."/>
            <person name="Nelson D.R."/>
            <person name="Li P."/>
            <person name="You F.M."/>
            <person name="Luo M.C."/>
            <person name="Dvorak J."/>
        </authorList>
    </citation>
    <scope>NUCLEOTIDE SEQUENCE [LARGE SCALE GENOMIC DNA]</scope>
    <source>
        <strain evidence="1">cv. AL8/78</strain>
    </source>
</reference>
<accession>A0A453KQB3</accession>